<organism evidence="14 16">
    <name type="scientific">Anaerotignum propionicum DSM 1682</name>
    <dbReference type="NCBI Taxonomy" id="991789"/>
    <lineage>
        <taxon>Bacteria</taxon>
        <taxon>Bacillati</taxon>
        <taxon>Bacillota</taxon>
        <taxon>Clostridia</taxon>
        <taxon>Lachnospirales</taxon>
        <taxon>Anaerotignaceae</taxon>
        <taxon>Anaerotignum</taxon>
    </lineage>
</organism>
<dbReference type="OrthoDB" id="9762778at2"/>
<feature type="transmembrane region" description="Helical" evidence="10">
    <location>
        <begin position="317"/>
        <end position="338"/>
    </location>
</feature>
<dbReference type="PANTHER" id="PTHR24221">
    <property type="entry name" value="ATP-BINDING CASSETTE SUB-FAMILY B"/>
    <property type="match status" value="1"/>
</dbReference>
<dbReference type="PROSITE" id="PS50929">
    <property type="entry name" value="ABC_TM1F"/>
    <property type="match status" value="1"/>
</dbReference>
<evidence type="ECO:0000259" key="12">
    <source>
        <dbReference type="PROSITE" id="PS50929"/>
    </source>
</evidence>
<feature type="transmembrane region" description="Helical" evidence="10">
    <location>
        <begin position="165"/>
        <end position="194"/>
    </location>
</feature>
<dbReference type="Gene3D" id="3.40.50.300">
    <property type="entry name" value="P-loop containing nucleotide triphosphate hydrolases"/>
    <property type="match status" value="1"/>
</dbReference>
<evidence type="ECO:0000256" key="6">
    <source>
        <dbReference type="ARBA" id="ARBA00022807"/>
    </source>
</evidence>
<reference evidence="14" key="4">
    <citation type="submission" date="2016-11" db="EMBL/GenBank/DDBJ databases">
        <authorList>
            <person name="Varghese N."/>
            <person name="Submissions S."/>
        </authorList>
    </citation>
    <scope>NUCLEOTIDE SEQUENCE</scope>
    <source>
        <strain evidence="14">DSM 1682</strain>
    </source>
</reference>
<dbReference type="InterPro" id="IPR036640">
    <property type="entry name" value="ABC1_TM_sf"/>
</dbReference>
<proteinExistence type="predicted"/>
<dbReference type="PROSITE" id="PS50893">
    <property type="entry name" value="ABC_TRANSPORTER_2"/>
    <property type="match status" value="1"/>
</dbReference>
<dbReference type="EMBL" id="CP014223">
    <property type="protein sequence ID" value="AMJ41316.1"/>
    <property type="molecule type" value="Genomic_DNA"/>
</dbReference>
<keyword evidence="6" id="KW-0378">Hydrolase</keyword>
<evidence type="ECO:0000259" key="11">
    <source>
        <dbReference type="PROSITE" id="PS50893"/>
    </source>
</evidence>
<dbReference type="Proteomes" id="UP000068026">
    <property type="component" value="Chromosome"/>
</dbReference>
<dbReference type="Pfam" id="PF00005">
    <property type="entry name" value="ABC_tran"/>
    <property type="match status" value="1"/>
</dbReference>
<protein>
    <submittedName>
        <fullName evidence="13">Alpha-hemolysin translocation ATP-binding protein HlyB</fullName>
    </submittedName>
    <submittedName>
        <fullName evidence="14">NHLM bacteriocin system ABC transporter, ATP-binding protein</fullName>
    </submittedName>
</protein>
<evidence type="ECO:0000256" key="9">
    <source>
        <dbReference type="ARBA" id="ARBA00023136"/>
    </source>
</evidence>
<keyword evidence="15" id="KW-1185">Reference proteome</keyword>
<accession>A0A0X1U8Q7</accession>
<gene>
    <name evidence="13" type="primary">hlyB</name>
    <name evidence="13" type="ORF">CPRO_17280</name>
    <name evidence="14" type="ORF">SAMN02745151_02354</name>
</gene>
<dbReference type="GO" id="GO:0005524">
    <property type="term" value="F:ATP binding"/>
    <property type="evidence" value="ECO:0007669"/>
    <property type="project" value="UniProtKB-KW"/>
</dbReference>
<keyword evidence="4 10" id="KW-0812">Transmembrane</keyword>
<evidence type="ECO:0000256" key="1">
    <source>
        <dbReference type="ARBA" id="ARBA00004651"/>
    </source>
</evidence>
<dbReference type="FunFam" id="3.40.50.300:FF:000299">
    <property type="entry name" value="ABC transporter ATP-binding protein/permease"/>
    <property type="match status" value="1"/>
</dbReference>
<keyword evidence="6" id="KW-0645">Protease</keyword>
<dbReference type="InterPro" id="IPR022515">
    <property type="entry name" value="NHPM_micro_ABC2"/>
</dbReference>
<keyword evidence="6" id="KW-0788">Thiol protease</keyword>
<dbReference type="EMBL" id="FQUA01000012">
    <property type="protein sequence ID" value="SHE96870.1"/>
    <property type="molecule type" value="Genomic_DNA"/>
</dbReference>
<dbReference type="SMART" id="SM00382">
    <property type="entry name" value="AAA"/>
    <property type="match status" value="1"/>
</dbReference>
<dbReference type="PROSITE" id="PS00211">
    <property type="entry name" value="ABC_TRANSPORTER_1"/>
    <property type="match status" value="1"/>
</dbReference>
<dbReference type="InterPro" id="IPR003439">
    <property type="entry name" value="ABC_transporter-like_ATP-bd"/>
</dbReference>
<dbReference type="RefSeq" id="WP_066050313.1">
    <property type="nucleotide sequence ID" value="NZ_CP014223.1"/>
</dbReference>
<feature type="transmembrane region" description="Helical" evidence="10">
    <location>
        <begin position="288"/>
        <end position="311"/>
    </location>
</feature>
<reference evidence="15" key="2">
    <citation type="submission" date="2016-01" db="EMBL/GenBank/DDBJ databases">
        <authorList>
            <person name="Poehlein A."/>
            <person name="Schlien K."/>
            <person name="Gottschalk G."/>
            <person name="Buckel W."/>
            <person name="Daniel R."/>
        </authorList>
    </citation>
    <scope>NUCLEOTIDE SEQUENCE [LARGE SCALE GENOMIC DNA]</scope>
    <source>
        <strain evidence="15">X2</strain>
    </source>
</reference>
<keyword evidence="7 14" id="KW-0067">ATP-binding</keyword>
<keyword evidence="8 10" id="KW-1133">Transmembrane helix</keyword>
<dbReference type="NCBIfam" id="TIGR03797">
    <property type="entry name" value="NHLM_micro_ABC2"/>
    <property type="match status" value="1"/>
</dbReference>
<evidence type="ECO:0000256" key="5">
    <source>
        <dbReference type="ARBA" id="ARBA00022741"/>
    </source>
</evidence>
<dbReference type="GO" id="GO:0034040">
    <property type="term" value="F:ATPase-coupled lipid transmembrane transporter activity"/>
    <property type="evidence" value="ECO:0007669"/>
    <property type="project" value="TreeGrafter"/>
</dbReference>
<keyword evidence="5" id="KW-0547">Nucleotide-binding</keyword>
<dbReference type="PANTHER" id="PTHR24221:SF654">
    <property type="entry name" value="ATP-BINDING CASSETTE SUB-FAMILY B MEMBER 6"/>
    <property type="match status" value="1"/>
</dbReference>
<feature type="domain" description="ABC transporter" evidence="11">
    <location>
        <begin position="488"/>
        <end position="721"/>
    </location>
</feature>
<evidence type="ECO:0000256" key="4">
    <source>
        <dbReference type="ARBA" id="ARBA00022692"/>
    </source>
</evidence>
<reference evidence="13 15" key="1">
    <citation type="journal article" date="2016" name="Genome Announc.">
        <title>Complete Genome Sequence of the Amino Acid-Fermenting Clostridium propionicum X2 (DSM 1682).</title>
        <authorList>
            <person name="Poehlein A."/>
            <person name="Schlien K."/>
            <person name="Chowdhury N.P."/>
            <person name="Gottschalk G."/>
            <person name="Buckel W."/>
            <person name="Daniel R."/>
        </authorList>
    </citation>
    <scope>NUCLEOTIDE SEQUENCE [LARGE SCALE GENOMIC DNA]</scope>
    <source>
        <strain evidence="13 15">X2</strain>
    </source>
</reference>
<dbReference type="Proteomes" id="UP000184204">
    <property type="component" value="Unassembled WGS sequence"/>
</dbReference>
<evidence type="ECO:0000256" key="10">
    <source>
        <dbReference type="SAM" id="Phobius"/>
    </source>
</evidence>
<dbReference type="GO" id="GO:0008234">
    <property type="term" value="F:cysteine-type peptidase activity"/>
    <property type="evidence" value="ECO:0007669"/>
    <property type="project" value="UniProtKB-KW"/>
</dbReference>
<keyword evidence="9 10" id="KW-0472">Membrane</keyword>
<evidence type="ECO:0000256" key="3">
    <source>
        <dbReference type="ARBA" id="ARBA00022475"/>
    </source>
</evidence>
<dbReference type="GO" id="GO:0140359">
    <property type="term" value="F:ABC-type transporter activity"/>
    <property type="evidence" value="ECO:0007669"/>
    <property type="project" value="InterPro"/>
</dbReference>
<dbReference type="AlphaFoldDB" id="A0A0X1U8Q7"/>
<evidence type="ECO:0000313" key="15">
    <source>
        <dbReference type="Proteomes" id="UP000068026"/>
    </source>
</evidence>
<dbReference type="SUPFAM" id="SSF90123">
    <property type="entry name" value="ABC transporter transmembrane region"/>
    <property type="match status" value="1"/>
</dbReference>
<dbReference type="InterPro" id="IPR003593">
    <property type="entry name" value="AAA+_ATPase"/>
</dbReference>
<name>A0A0X1U8Q7_ANAPI</name>
<dbReference type="InterPro" id="IPR011527">
    <property type="entry name" value="ABC1_TM_dom"/>
</dbReference>
<feature type="transmembrane region" description="Helical" evidence="10">
    <location>
        <begin position="430"/>
        <end position="455"/>
    </location>
</feature>
<dbReference type="InterPro" id="IPR027417">
    <property type="entry name" value="P-loop_NTPase"/>
</dbReference>
<sequence>MGWFDEQIKQRIRADDDAFADVFASMAGVVMGRGMTRILMDDCQKTKNAVDEILRFYRIKSSELPAELTDINEQLEYLLRPSGVMRRVVNLEGTWYCDAVGPFLGTLKNGGVVALLPHGLSGYAFFDHERGKTVKLNKETATLLEVEAVCFYKPLPLKKLGIRDLLLYIARALSPADYTMVGIATLAVTLIGMLGPKLNNIIFSSVIENGDMRLFLAVTVMLTATGVAGLLIGTVKNIVVDQLQTKIGSTVQAASMMRVLSLPVEFFKEYSAGELSARIQSINSLSSMLGSAILTTGLTSVFSLVYLAQVFNYAPSLVVPAIVITLLTVVFTIFSTLMQMKRSQRMMKLGAKESGLIYSFISGVQKLKLSGAEKRAFSKWAELYRQKASLIYDPPMYLKLNTVISTGISLVGTIALYYTAVKTGVSVADYFAFNIAYGMVSGAFLSLSGIALTAANIKPMFEMVKPILETVPEVSNGKKVLTRISGGIELDNVSFRYIDSMPLIVDNLSIKIRPGQYVALVGKTGCGKSTLMRLMLGFETPQKGSIYYDGKDLATVDLKSLRRRIGVVMQNGKLFSGDIFSNITITAPWLTMDEAWEAAELAGIAQDIRDMPMGMHTMISEGSGGISGGQRQRLMIARAVASKPRILMFDEATSALDNLTQKTVVDSLAKLKCTRIVIAHRLSTIKGCDRIIVLDYGKVIEDGSYDELIAKDGCFAQLVERQRLDDTEFVGKTTLF</sequence>
<evidence type="ECO:0000313" key="14">
    <source>
        <dbReference type="EMBL" id="SHE96870.1"/>
    </source>
</evidence>
<dbReference type="InterPro" id="IPR039421">
    <property type="entry name" value="Type_1_exporter"/>
</dbReference>
<feature type="transmembrane region" description="Helical" evidence="10">
    <location>
        <begin position="397"/>
        <end position="418"/>
    </location>
</feature>
<evidence type="ECO:0000256" key="2">
    <source>
        <dbReference type="ARBA" id="ARBA00022448"/>
    </source>
</evidence>
<dbReference type="GO" id="GO:0005886">
    <property type="term" value="C:plasma membrane"/>
    <property type="evidence" value="ECO:0007669"/>
    <property type="project" value="UniProtKB-SubCell"/>
</dbReference>
<dbReference type="GO" id="GO:0016887">
    <property type="term" value="F:ATP hydrolysis activity"/>
    <property type="evidence" value="ECO:0007669"/>
    <property type="project" value="InterPro"/>
</dbReference>
<evidence type="ECO:0000256" key="8">
    <source>
        <dbReference type="ARBA" id="ARBA00022989"/>
    </source>
</evidence>
<evidence type="ECO:0000313" key="16">
    <source>
        <dbReference type="Proteomes" id="UP000184204"/>
    </source>
</evidence>
<evidence type="ECO:0000313" key="13">
    <source>
        <dbReference type="EMBL" id="AMJ41316.1"/>
    </source>
</evidence>
<keyword evidence="3" id="KW-1003">Cell membrane</keyword>
<keyword evidence="2" id="KW-0813">Transport</keyword>
<dbReference type="KEGG" id="cpro:CPRO_17280"/>
<dbReference type="InterPro" id="IPR017871">
    <property type="entry name" value="ABC_transporter-like_CS"/>
</dbReference>
<dbReference type="SUPFAM" id="SSF52540">
    <property type="entry name" value="P-loop containing nucleoside triphosphate hydrolases"/>
    <property type="match status" value="1"/>
</dbReference>
<dbReference type="Pfam" id="PF00664">
    <property type="entry name" value="ABC_membrane"/>
    <property type="match status" value="1"/>
</dbReference>
<feature type="transmembrane region" description="Helical" evidence="10">
    <location>
        <begin position="214"/>
        <end position="235"/>
    </location>
</feature>
<dbReference type="Gene3D" id="1.20.1560.10">
    <property type="entry name" value="ABC transporter type 1, transmembrane domain"/>
    <property type="match status" value="1"/>
</dbReference>
<reference evidence="16" key="3">
    <citation type="submission" date="2016-11" db="EMBL/GenBank/DDBJ databases">
        <authorList>
            <person name="Jaros S."/>
            <person name="Januszkiewicz K."/>
            <person name="Wedrychowicz H."/>
        </authorList>
    </citation>
    <scope>NUCLEOTIDE SEQUENCE [LARGE SCALE GENOMIC DNA]</scope>
    <source>
        <strain evidence="16">DSM 1682</strain>
    </source>
</reference>
<feature type="domain" description="ABC transmembrane type-1" evidence="12">
    <location>
        <begin position="181"/>
        <end position="456"/>
    </location>
</feature>
<comment type="subcellular location">
    <subcellularLocation>
        <location evidence="1">Cell membrane</location>
        <topology evidence="1">Multi-pass membrane protein</topology>
    </subcellularLocation>
</comment>
<evidence type="ECO:0000256" key="7">
    <source>
        <dbReference type="ARBA" id="ARBA00022840"/>
    </source>
</evidence>